<protein>
    <recommendedName>
        <fullName evidence="6">C3H1-type domain-containing protein</fullName>
    </recommendedName>
</protein>
<sequence>MSFLHGVLESVKDDDNVTTYDKYIDNKDHQLQKLLDSLQSSIGQGRSVFGERIEKVNDKTGDVKNKLGELLHDTIEKYATNVVSGHQDKKLETQLQAWTSVLGSISDAVNDIETKHVNFLDNSLSTQITHEIKLIKATVQTLKLSAGNDTIKQQVIHVDETLVEEKEKVDSSIRRECKDLWVKLDVDIRKVLEEIMKLYASQKTHFTNIRGTLKDCRRFLDTFDNDYKIPILQKFVDLKDAMTEIRKTDADKCLLEEQVEKIKSAVEDVGRELGGCIRNLNGCMDEAYRRIEQAQKYASQFMKKEVGKENQDVIEEKVAELKVWKDRLDDYIKNDFIQEMDTLVKGVQDKVTELDEEFIRDMTRVTGRINSGIVNYITKLVEAVVAGEGQYLGNIANKLPKGSKLADWLRGYIPTGLGNNGNPTNEEIAKVLKALTNFADVGEHNMSAYSAISKDLHGKIKNEIFYGKEMKAAFNKLTPALNSISHYSKKVFDISPTVKKLTELSTDISTNLSTLTKTVSKTGRYVNVYLYDLKSKNIDDQLGKIRDQLGKLHTAEFSDDPGAIQQAITATIVTVNRLESLPGQVENAQDAAVKITDTFNTVLKEQIHTISYYVELADSALTQAIDAVRESLQTAHINAEQSVSHLSDTVIATTKQAFSALTNSIHSLFSTSHAADLQALRALVDQQLREVQTIIARDAVTGVKGMLKWMKGTGEYSLGEIQKIVPTPTQPTLTAKDHSGKFKDLSTRFEKYADKVLVYIEGQVKTPNKDPSQDPESNPQSDNVHDIQGKLDYLLNYLKRNTSGNLIRPFNFDHVSDELLEKLKKSVTNLTSPNFHGFHNPLLLDALKGGMTKFTEQLSHAYVNKYSGEIPTDSWVEDDTKSTKNPADKVLSTEGRNCAKVCLTILEIFSHDLNELKHQCETNWKNRKICLKNSGGSINDLGLCLKRFGYGVPSIGGKQDDELTSKCSGDNILTKLTQLTLTVKENYTVMTNIEKLHDCLATYYRVCHLPTITSPKYPSSIYQMLTWLSGLPHSQVYLQLTTDGFNDLFEKPEEQSSEGSKAATPEDSEGGEPSFDILNEVSLPAYPEDVTVASLSASLADVCTHAHDVLTSILGHGHSGGRYACEFNTNPDQLSYPSSMTSLVCWLFDILKRVHHQLYLLYQQCHYTTDLGGWRDCWYGREVGGSAWRCNEKQCPNQIANQTHKQRCDQNCNQSVKCGLKSPLQSFLEDGLPAYLPHQVKSERGKLECPVKQHFNFPCKTPMGFTDISHMASHTHVGKHIYVSLARLCGDEWSPLSRLCAQLSCLLPTAPQTLGDMFAFYYTFLNGWINNRREKDKLGEHRETAFKEAVKSANFGDPDTTLEITDMFKSSNHILPKSSGQTCKHLTGDLYSLVNCHGESSTPSHPCGPYLRPICQDICSMFASKNNGKYLTWIVYLTDSFHGLLKALYEECKNTCDGDRAKCRISKCNKGCKAIHSPMSPTSAHTDNCNSIVNCKFIRPTLYKYGFTHKDCKSLSDNSGKRTCKDFCMILKSAISEECSKRAALAELIYKTIPDYLCKIRSPFMNTLLALWSVSLLYLLHIAVVRLDVLRIRSHLRSPSSHRIAAQSLLAAARVKALANVKYFSP</sequence>
<name>A0A2H6KJT2_9APIC</name>
<feature type="coiled-coil region" evidence="1">
    <location>
        <begin position="314"/>
        <end position="357"/>
    </location>
</feature>
<keyword evidence="5" id="KW-1185">Reference proteome</keyword>
<keyword evidence="3" id="KW-0812">Transmembrane</keyword>
<evidence type="ECO:0000256" key="1">
    <source>
        <dbReference type="SAM" id="Coils"/>
    </source>
</evidence>
<dbReference type="GeneID" id="39877011"/>
<evidence type="ECO:0000313" key="5">
    <source>
        <dbReference type="Proteomes" id="UP000236319"/>
    </source>
</evidence>
<gene>
    <name evidence="4" type="ORF">BOVATA_047340</name>
</gene>
<dbReference type="OrthoDB" id="9930906at2759"/>
<dbReference type="EMBL" id="BDSA01000025">
    <property type="protein sequence ID" value="GBE63241.1"/>
    <property type="molecule type" value="Genomic_DNA"/>
</dbReference>
<organism evidence="4 5">
    <name type="scientific">Babesia ovata</name>
    <dbReference type="NCBI Taxonomy" id="189622"/>
    <lineage>
        <taxon>Eukaryota</taxon>
        <taxon>Sar</taxon>
        <taxon>Alveolata</taxon>
        <taxon>Apicomplexa</taxon>
        <taxon>Aconoidasida</taxon>
        <taxon>Piroplasmida</taxon>
        <taxon>Babesiidae</taxon>
        <taxon>Babesia</taxon>
    </lineage>
</organism>
<comment type="caution">
    <text evidence="4">The sequence shown here is derived from an EMBL/GenBank/DDBJ whole genome shotgun (WGS) entry which is preliminary data.</text>
</comment>
<keyword evidence="3" id="KW-0472">Membrane</keyword>
<evidence type="ECO:0000313" key="4">
    <source>
        <dbReference type="EMBL" id="GBE63241.1"/>
    </source>
</evidence>
<evidence type="ECO:0000256" key="3">
    <source>
        <dbReference type="SAM" id="Phobius"/>
    </source>
</evidence>
<reference evidence="4 5" key="1">
    <citation type="journal article" date="2017" name="BMC Genomics">
        <title>Whole-genome assembly of Babesia ovata and comparative genomics between closely related pathogens.</title>
        <authorList>
            <person name="Yamagishi J."/>
            <person name="Asada M."/>
            <person name="Hakimi H."/>
            <person name="Tanaka T.Q."/>
            <person name="Sugimoto C."/>
            <person name="Kawazu S."/>
        </authorList>
    </citation>
    <scope>NUCLEOTIDE SEQUENCE [LARGE SCALE GENOMIC DNA]</scope>
    <source>
        <strain evidence="4 5">Miyake</strain>
    </source>
</reference>
<keyword evidence="1" id="KW-0175">Coiled coil</keyword>
<dbReference type="VEuPathDB" id="PiroplasmaDB:BOVATA_047340"/>
<proteinExistence type="predicted"/>
<dbReference type="RefSeq" id="XP_028869484.1">
    <property type="nucleotide sequence ID" value="XM_029013651.1"/>
</dbReference>
<feature type="compositionally biased region" description="Polar residues" evidence="2">
    <location>
        <begin position="773"/>
        <end position="782"/>
    </location>
</feature>
<feature type="region of interest" description="Disordered" evidence="2">
    <location>
        <begin position="764"/>
        <end position="785"/>
    </location>
</feature>
<feature type="region of interest" description="Disordered" evidence="2">
    <location>
        <begin position="1050"/>
        <end position="1074"/>
    </location>
</feature>
<evidence type="ECO:0008006" key="6">
    <source>
        <dbReference type="Google" id="ProtNLM"/>
    </source>
</evidence>
<evidence type="ECO:0000256" key="2">
    <source>
        <dbReference type="SAM" id="MobiDB-lite"/>
    </source>
</evidence>
<dbReference type="Proteomes" id="UP000236319">
    <property type="component" value="Unassembled WGS sequence"/>
</dbReference>
<accession>A0A2H6KJT2</accession>
<feature type="transmembrane region" description="Helical" evidence="3">
    <location>
        <begin position="1568"/>
        <end position="1587"/>
    </location>
</feature>
<keyword evidence="3" id="KW-1133">Transmembrane helix</keyword>